<keyword evidence="7" id="KW-0862">Zinc</keyword>
<dbReference type="InterPro" id="IPR003601">
    <property type="entry name" value="Topo_IA_2"/>
</dbReference>
<feature type="domain" description="Topo IA-type catalytic" evidence="17">
    <location>
        <begin position="153"/>
        <end position="619"/>
    </location>
</feature>
<dbReference type="Gene3D" id="2.70.20.10">
    <property type="entry name" value="Topoisomerase I, domain 3"/>
    <property type="match status" value="1"/>
</dbReference>
<dbReference type="Gene3D" id="3.40.50.140">
    <property type="match status" value="1"/>
</dbReference>
<dbReference type="Gene3D" id="3.30.65.10">
    <property type="entry name" value="Bacterial Topoisomerase I, domain 1"/>
    <property type="match status" value="1"/>
</dbReference>
<organism evidence="18 19">
    <name type="scientific">Citrobacter enshiensis</name>
    <dbReference type="NCBI Taxonomy" id="2971264"/>
    <lineage>
        <taxon>Bacteria</taxon>
        <taxon>Pseudomonadati</taxon>
        <taxon>Pseudomonadota</taxon>
        <taxon>Gammaproteobacteria</taxon>
        <taxon>Enterobacterales</taxon>
        <taxon>Enterobacteriaceae</taxon>
        <taxon>Citrobacter</taxon>
    </lineage>
</organism>
<keyword evidence="5" id="KW-0677">Repeat</keyword>
<dbReference type="InterPro" id="IPR013826">
    <property type="entry name" value="Topo_IA_cen_sub3"/>
</dbReference>
<keyword evidence="9" id="KW-0799">Topoisomerase</keyword>
<dbReference type="InterPro" id="IPR005738">
    <property type="entry name" value="TopoIII"/>
</dbReference>
<dbReference type="PROSITE" id="PS52039">
    <property type="entry name" value="TOPO_IA_2"/>
    <property type="match status" value="1"/>
</dbReference>
<proteinExistence type="inferred from homology"/>
<dbReference type="InterPro" id="IPR034144">
    <property type="entry name" value="TOPRIM_TopoIII"/>
</dbReference>
<name>A0ABT8Q401_9ENTR</name>
<dbReference type="SUPFAM" id="SSF57783">
    <property type="entry name" value="Zinc beta-ribbon"/>
    <property type="match status" value="1"/>
</dbReference>
<dbReference type="SMART" id="SM00437">
    <property type="entry name" value="TOP1Ac"/>
    <property type="match status" value="1"/>
</dbReference>
<evidence type="ECO:0000256" key="6">
    <source>
        <dbReference type="ARBA" id="ARBA00022771"/>
    </source>
</evidence>
<reference evidence="18 19" key="1">
    <citation type="submission" date="2023-07" db="EMBL/GenBank/DDBJ databases">
        <title>Citrobacter selenititolerans sp. nov., isolated from seleniferous soil.</title>
        <authorList>
            <person name="Zhang S."/>
            <person name="Li K."/>
            <person name="Peng J."/>
            <person name="Wang H."/>
            <person name="Sun J."/>
            <person name="Guo Y."/>
        </authorList>
    </citation>
    <scope>NUCLEOTIDE SEQUENCE [LARGE SCALE GENOMIC DNA]</scope>
    <source>
        <strain evidence="18 19">S2-9</strain>
    </source>
</reference>
<dbReference type="InterPro" id="IPR013498">
    <property type="entry name" value="Topo_IA_Znf"/>
</dbReference>
<evidence type="ECO:0000313" key="19">
    <source>
        <dbReference type="Proteomes" id="UP001174867"/>
    </source>
</evidence>
<dbReference type="EMBL" id="JAUJYW010000018">
    <property type="protein sequence ID" value="MDN8602269.1"/>
    <property type="molecule type" value="Genomic_DNA"/>
</dbReference>
<dbReference type="PROSITE" id="PS00396">
    <property type="entry name" value="TOPO_IA_1"/>
    <property type="match status" value="1"/>
</dbReference>
<dbReference type="EC" id="5.6.2.1" evidence="3"/>
<dbReference type="Proteomes" id="UP001174867">
    <property type="component" value="Unassembled WGS sequence"/>
</dbReference>
<dbReference type="PRINTS" id="PR00417">
    <property type="entry name" value="PRTPISMRASEI"/>
</dbReference>
<keyword evidence="11" id="KW-0413">Isomerase</keyword>
<comment type="similarity">
    <text evidence="2">Belongs to the type IA topoisomerase family.</text>
</comment>
<dbReference type="InterPro" id="IPR000380">
    <property type="entry name" value="Topo_IA"/>
</dbReference>
<evidence type="ECO:0000256" key="10">
    <source>
        <dbReference type="ARBA" id="ARBA00023125"/>
    </source>
</evidence>
<dbReference type="RefSeq" id="WP_301703308.1">
    <property type="nucleotide sequence ID" value="NZ_JAUJYW010000018.1"/>
</dbReference>
<dbReference type="InterPro" id="IPR023406">
    <property type="entry name" value="Topo_IA_AS"/>
</dbReference>
<comment type="caution">
    <text evidence="18">The sequence shown here is derived from an EMBL/GenBank/DDBJ whole genome shotgun (WGS) entry which is preliminary data.</text>
</comment>
<dbReference type="InterPro" id="IPR013497">
    <property type="entry name" value="Topo_IA_cen"/>
</dbReference>
<keyword evidence="4" id="KW-0479">Metal-binding</keyword>
<dbReference type="Pfam" id="PF13342">
    <property type="entry name" value="Toprim_Crpt"/>
    <property type="match status" value="1"/>
</dbReference>
<dbReference type="PROSITE" id="PS50880">
    <property type="entry name" value="TOPRIM"/>
    <property type="match status" value="1"/>
</dbReference>
<dbReference type="PANTHER" id="PTHR11390">
    <property type="entry name" value="PROKARYOTIC DNA TOPOISOMERASE"/>
    <property type="match status" value="1"/>
</dbReference>
<evidence type="ECO:0000313" key="18">
    <source>
        <dbReference type="EMBL" id="MDN8602269.1"/>
    </source>
</evidence>
<comment type="catalytic activity">
    <reaction evidence="1">
        <text>ATP-independent breakage of single-stranded DNA, followed by passage and rejoining.</text>
        <dbReference type="EC" id="5.6.2.1"/>
    </reaction>
</comment>
<dbReference type="SMART" id="SM00493">
    <property type="entry name" value="TOPRIM"/>
    <property type="match status" value="1"/>
</dbReference>
<dbReference type="CDD" id="cd03362">
    <property type="entry name" value="TOPRIM_TopoIA_TopoIII"/>
    <property type="match status" value="1"/>
</dbReference>
<evidence type="ECO:0000256" key="3">
    <source>
        <dbReference type="ARBA" id="ARBA00012891"/>
    </source>
</evidence>
<dbReference type="Pfam" id="PF01396">
    <property type="entry name" value="Zn_ribbon_Top1"/>
    <property type="match status" value="1"/>
</dbReference>
<dbReference type="InterPro" id="IPR023405">
    <property type="entry name" value="Topo_IA_core_domain"/>
</dbReference>
<evidence type="ECO:0000256" key="14">
    <source>
        <dbReference type="ARBA" id="ARBA00032235"/>
    </source>
</evidence>
<evidence type="ECO:0000256" key="7">
    <source>
        <dbReference type="ARBA" id="ARBA00022833"/>
    </source>
</evidence>
<dbReference type="InterPro" id="IPR003602">
    <property type="entry name" value="Topo_IA_DNA-bd_dom"/>
</dbReference>
<evidence type="ECO:0000256" key="13">
    <source>
        <dbReference type="ARBA" id="ARBA00031985"/>
    </source>
</evidence>
<dbReference type="Gene3D" id="1.10.460.10">
    <property type="entry name" value="Topoisomerase I, domain 2"/>
    <property type="match status" value="1"/>
</dbReference>
<keyword evidence="6" id="KW-0863">Zinc-finger</keyword>
<keyword evidence="8" id="KW-0460">Magnesium</keyword>
<dbReference type="Pfam" id="PF01131">
    <property type="entry name" value="Topoisom_bac"/>
    <property type="match status" value="1"/>
</dbReference>
<dbReference type="InterPro" id="IPR013824">
    <property type="entry name" value="Topo_IA_cen_sub1"/>
</dbReference>
<dbReference type="Gene3D" id="1.10.290.10">
    <property type="entry name" value="Topoisomerase I, domain 4"/>
    <property type="match status" value="1"/>
</dbReference>
<dbReference type="NCBIfam" id="TIGR01056">
    <property type="entry name" value="topB"/>
    <property type="match status" value="1"/>
</dbReference>
<dbReference type="SUPFAM" id="SSF56712">
    <property type="entry name" value="Prokaryotic type I DNA topoisomerase"/>
    <property type="match status" value="1"/>
</dbReference>
<sequence length="772" mass="85517">MKLYIAEKPSLAKAIFEGLGGNPNAEKKNGYFEHGSDVVTWCYGHMLELYDPHDYDEKYSIWRFNDLPIKSVYPPKYKIKPESEEQTRIILSLIEKADSIVHAGDPDEEGCLLVDEILGYAGNTKPVYRLLVRDLNLAPVQKALTDLQPNEKFRGMTLSALARSLCDQGFGYNMTRGCTLKGREKGYDGVLNVGRVQSAVLGLVNMRTLANQNHTESFYYDVFASLSANGHHIKAKYQTTDDDQIDEKKRLISEAQAAHIAERVTGKDAIVTIATTKPENIKPPLPLNLSTLQQLCAKRFGYSAKETLDVMQGLYETHKLLTYPRSDNRYLSDEHYYQAGDIAAAIAATMPELASATADMDKGQKHKAFNASKIEAHHAIIPTTKSGAGIQLSEKERNVYNLVSVYFIGLFYPDAIRNKTKVHFDIKGDTFTATQSVLVQRGWESLGKDRDEETETEDAGTDGFDLSSLKFNDSGLCKSADVDKKKTTPPRYFTESTLLSAMTSAAKFIDDPALRKALEAKDEGSEDRGSIGTEATRAGILEKLAANTGLISIEKEKGYSELVWKTTKQGQEFCAALPPEVVKPDISARWAEKQAQIKAGNLTVEDFILETDDYINTLINELSKNGINISANGTPCPVCQKGFLRKRKGQNGFFWGCSSYPECKTAFPDKDGKPDTEKKKEGTTSRLSTPCPSCGKSIAVRPKGYFCTGCEFKVWSEFSGKKISQVQAEKLLKSGKTDLIKGFKKKSGGTYDTVLILEDKNTGKLGFPVREK</sequence>
<evidence type="ECO:0000256" key="2">
    <source>
        <dbReference type="ARBA" id="ARBA00009446"/>
    </source>
</evidence>
<feature type="domain" description="Toprim" evidence="16">
    <location>
        <begin position="1"/>
        <end position="136"/>
    </location>
</feature>
<keyword evidence="10" id="KW-0238">DNA-binding</keyword>
<evidence type="ECO:0000256" key="12">
    <source>
        <dbReference type="ARBA" id="ARBA00030003"/>
    </source>
</evidence>
<evidence type="ECO:0000256" key="15">
    <source>
        <dbReference type="ARBA" id="ARBA00032877"/>
    </source>
</evidence>
<evidence type="ECO:0000256" key="1">
    <source>
        <dbReference type="ARBA" id="ARBA00000213"/>
    </source>
</evidence>
<evidence type="ECO:0000256" key="5">
    <source>
        <dbReference type="ARBA" id="ARBA00022737"/>
    </source>
</evidence>
<dbReference type="SMART" id="SM00436">
    <property type="entry name" value="TOP1Bc"/>
    <property type="match status" value="1"/>
</dbReference>
<evidence type="ECO:0000256" key="9">
    <source>
        <dbReference type="ARBA" id="ARBA00023029"/>
    </source>
</evidence>
<dbReference type="PANTHER" id="PTHR11390:SF21">
    <property type="entry name" value="DNA TOPOISOMERASE 3-ALPHA"/>
    <property type="match status" value="1"/>
</dbReference>
<protein>
    <recommendedName>
        <fullName evidence="3">DNA topoisomerase</fullName>
        <ecNumber evidence="3">5.6.2.1</ecNumber>
    </recommendedName>
    <alternativeName>
        <fullName evidence="15">Omega-protein</fullName>
    </alternativeName>
    <alternativeName>
        <fullName evidence="14">Relaxing enzyme</fullName>
    </alternativeName>
    <alternativeName>
        <fullName evidence="12">Swivelase</fullName>
    </alternativeName>
    <alternativeName>
        <fullName evidence="13">Untwisting enzyme</fullName>
    </alternativeName>
</protein>
<gene>
    <name evidence="18" type="ORF">Q0A17_23105</name>
</gene>
<dbReference type="Pfam" id="PF01751">
    <property type="entry name" value="Toprim"/>
    <property type="match status" value="1"/>
</dbReference>
<keyword evidence="19" id="KW-1185">Reference proteome</keyword>
<evidence type="ECO:0000256" key="8">
    <source>
        <dbReference type="ARBA" id="ARBA00022842"/>
    </source>
</evidence>
<evidence type="ECO:0000259" key="17">
    <source>
        <dbReference type="PROSITE" id="PS52039"/>
    </source>
</evidence>
<dbReference type="InterPro" id="IPR006171">
    <property type="entry name" value="TOPRIM_dom"/>
</dbReference>
<evidence type="ECO:0000256" key="11">
    <source>
        <dbReference type="ARBA" id="ARBA00023235"/>
    </source>
</evidence>
<accession>A0ABT8Q401</accession>
<evidence type="ECO:0000256" key="4">
    <source>
        <dbReference type="ARBA" id="ARBA00022723"/>
    </source>
</evidence>
<evidence type="ECO:0000259" key="16">
    <source>
        <dbReference type="PROSITE" id="PS50880"/>
    </source>
</evidence>
<dbReference type="NCBIfam" id="NF005829">
    <property type="entry name" value="PRK07726.1"/>
    <property type="match status" value="1"/>
</dbReference>
<dbReference type="InterPro" id="IPR025589">
    <property type="entry name" value="Toprim_C_rpt"/>
</dbReference>
<dbReference type="InterPro" id="IPR013825">
    <property type="entry name" value="Topo_IA_cen_sub2"/>
</dbReference>